<protein>
    <submittedName>
        <fullName evidence="1">TniB NTP-binding protein</fullName>
    </submittedName>
</protein>
<sequence>MIMKRFRDQHPPSFNSLTGRLKTPVLAMEMTSRPGERRFYAELLTLLGAPQRPRADIAQMEQAALRIMEAIGVQVLVIDEVHNILAGTYREQRIVLNTLRFLSNRLQISLVCFGVNDAREAIGGDVQLARRFEQFTLSRWVANEPFEILVALILRNTPLRHPSVLTAKSLRRILQITEGITANIFHIINSLAIEAIESGRERITDEAIEKWEPEFDAEAAFA</sequence>
<dbReference type="Gene3D" id="3.40.50.300">
    <property type="entry name" value="P-loop containing nucleotide triphosphate hydrolases"/>
    <property type="match status" value="1"/>
</dbReference>
<dbReference type="KEGG" id="esj:SJ05684_a38410"/>
<geneLocation type="plasmid" evidence="2">
    <name>psj05684a</name>
</geneLocation>
<organism evidence="1 2">
    <name type="scientific">Sinorhizobium sojae CCBAU 05684</name>
    <dbReference type="NCBI Taxonomy" id="716928"/>
    <lineage>
        <taxon>Bacteria</taxon>
        <taxon>Pseudomonadati</taxon>
        <taxon>Pseudomonadota</taxon>
        <taxon>Alphaproteobacteria</taxon>
        <taxon>Hyphomicrobiales</taxon>
        <taxon>Rhizobiaceae</taxon>
        <taxon>Sinorhizobium/Ensifer group</taxon>
        <taxon>Sinorhizobium</taxon>
    </lineage>
</organism>
<keyword evidence="2" id="KW-1185">Reference proteome</keyword>
<dbReference type="eggNOG" id="COG2842">
    <property type="taxonomic scope" value="Bacteria"/>
</dbReference>
<dbReference type="InterPro" id="IPR008868">
    <property type="entry name" value="TniB"/>
</dbReference>
<name>A0A249PN41_9HYPH</name>
<dbReference type="Pfam" id="PF05621">
    <property type="entry name" value="TniB"/>
    <property type="match status" value="1"/>
</dbReference>
<dbReference type="SUPFAM" id="SSF52540">
    <property type="entry name" value="P-loop containing nucleoside triphosphate hydrolases"/>
    <property type="match status" value="1"/>
</dbReference>
<evidence type="ECO:0000313" key="1">
    <source>
        <dbReference type="EMBL" id="ASY67155.1"/>
    </source>
</evidence>
<accession>A0A249PN41</accession>
<keyword evidence="1" id="KW-0614">Plasmid</keyword>
<reference evidence="1 2" key="1">
    <citation type="submission" date="2017-08" db="EMBL/GenBank/DDBJ databases">
        <title>Multipartite genome sequences of Sinorhizobium species nodulating soybeans.</title>
        <authorList>
            <person name="Tian C.F."/>
        </authorList>
    </citation>
    <scope>NUCLEOTIDE SEQUENCE [LARGE SCALE GENOMIC DNA]</scope>
    <source>
        <strain evidence="1 2">CCBAU 05684</strain>
        <plasmid evidence="2">psj05684a</plasmid>
    </source>
</reference>
<evidence type="ECO:0000313" key="2">
    <source>
        <dbReference type="Proteomes" id="UP000217211"/>
    </source>
</evidence>
<dbReference type="EMBL" id="CP023069">
    <property type="protein sequence ID" value="ASY67155.1"/>
    <property type="molecule type" value="Genomic_DNA"/>
</dbReference>
<dbReference type="STRING" id="716928.GCA_000261485_05531"/>
<gene>
    <name evidence="1" type="ORF">SJ05684_a38410</name>
</gene>
<dbReference type="Proteomes" id="UP000217211">
    <property type="component" value="Plasmid pSJ05684a"/>
</dbReference>
<dbReference type="AlphaFoldDB" id="A0A249PN41"/>
<proteinExistence type="predicted"/>
<dbReference type="InterPro" id="IPR027417">
    <property type="entry name" value="P-loop_NTPase"/>
</dbReference>